<reference evidence="3" key="1">
    <citation type="journal article" date="2023" name="Science">
        <title>Elucidation of the pathway for biosynthesis of saponin adjuvants from the soapbark tree.</title>
        <authorList>
            <person name="Reed J."/>
            <person name="Orme A."/>
            <person name="El-Demerdash A."/>
            <person name="Owen C."/>
            <person name="Martin L.B.B."/>
            <person name="Misra R.C."/>
            <person name="Kikuchi S."/>
            <person name="Rejzek M."/>
            <person name="Martin A.C."/>
            <person name="Harkess A."/>
            <person name="Leebens-Mack J."/>
            <person name="Louveau T."/>
            <person name="Stephenson M.J."/>
            <person name="Osbourn A."/>
        </authorList>
    </citation>
    <scope>NUCLEOTIDE SEQUENCE</scope>
    <source>
        <strain evidence="3">S10</strain>
    </source>
</reference>
<proteinExistence type="inferred from homology"/>
<feature type="transmembrane region" description="Helical" evidence="2">
    <location>
        <begin position="100"/>
        <end position="118"/>
    </location>
</feature>
<dbReference type="KEGG" id="qsa:O6P43_029119"/>
<dbReference type="GO" id="GO:0015297">
    <property type="term" value="F:antiporter activity"/>
    <property type="evidence" value="ECO:0007669"/>
    <property type="project" value="InterPro"/>
</dbReference>
<dbReference type="EMBL" id="JARAOO010000012">
    <property type="protein sequence ID" value="KAJ7948671.1"/>
    <property type="molecule type" value="Genomic_DNA"/>
</dbReference>
<name>A0AAD7PAU1_QUISA</name>
<comment type="similarity">
    <text evidence="1">Belongs to the multi antimicrobial extrusion (MATE) (TC 2.A.66.1) family.</text>
</comment>
<evidence type="ECO:0000256" key="1">
    <source>
        <dbReference type="ARBA" id="ARBA00010199"/>
    </source>
</evidence>
<comment type="caution">
    <text evidence="3">The sequence shown here is derived from an EMBL/GenBank/DDBJ whole genome shotgun (WGS) entry which is preliminary data.</text>
</comment>
<keyword evidence="2" id="KW-1133">Transmembrane helix</keyword>
<protein>
    <submittedName>
        <fullName evidence="3">Protein DETOXIFICATION</fullName>
    </submittedName>
</protein>
<evidence type="ECO:0000256" key="2">
    <source>
        <dbReference type="SAM" id="Phobius"/>
    </source>
</evidence>
<dbReference type="AlphaFoldDB" id="A0AAD7PAU1"/>
<sequence>MVFLAGVMPDSKITTSLIAMCVNTETIAYMITYGLSAAASTRVSNELGAGHPNRAKNSMAVSLKLSVLLAFLVVLALILGRRIWAQLFSYSPAIIQKFASMTPFLAISIILDSLQGVLSGVARGFGWQKFVFYVNLGTFYPIGIPIAYLIGFKLKLYAKGLWIGIISGLSCQAGALLLITKYAKWTKLNLHGYRDEESSSPVQLNVLIIK</sequence>
<dbReference type="Proteomes" id="UP001163823">
    <property type="component" value="Chromosome 12"/>
</dbReference>
<accession>A0AAD7PAU1</accession>
<organism evidence="3 4">
    <name type="scientific">Quillaja saponaria</name>
    <name type="common">Soap bark tree</name>
    <dbReference type="NCBI Taxonomy" id="32244"/>
    <lineage>
        <taxon>Eukaryota</taxon>
        <taxon>Viridiplantae</taxon>
        <taxon>Streptophyta</taxon>
        <taxon>Embryophyta</taxon>
        <taxon>Tracheophyta</taxon>
        <taxon>Spermatophyta</taxon>
        <taxon>Magnoliopsida</taxon>
        <taxon>eudicotyledons</taxon>
        <taxon>Gunneridae</taxon>
        <taxon>Pentapetalae</taxon>
        <taxon>rosids</taxon>
        <taxon>fabids</taxon>
        <taxon>Fabales</taxon>
        <taxon>Quillajaceae</taxon>
        <taxon>Quillaja</taxon>
    </lineage>
</organism>
<feature type="transmembrane region" description="Helical" evidence="2">
    <location>
        <begin position="130"/>
        <end position="150"/>
    </location>
</feature>
<dbReference type="Pfam" id="PF01554">
    <property type="entry name" value="MatE"/>
    <property type="match status" value="1"/>
</dbReference>
<evidence type="ECO:0000313" key="4">
    <source>
        <dbReference type="Proteomes" id="UP001163823"/>
    </source>
</evidence>
<keyword evidence="2" id="KW-0812">Transmembrane</keyword>
<evidence type="ECO:0000313" key="3">
    <source>
        <dbReference type="EMBL" id="KAJ7948671.1"/>
    </source>
</evidence>
<keyword evidence="4" id="KW-1185">Reference proteome</keyword>
<dbReference type="InterPro" id="IPR002528">
    <property type="entry name" value="MATE_fam"/>
</dbReference>
<dbReference type="GO" id="GO:0016020">
    <property type="term" value="C:membrane"/>
    <property type="evidence" value="ECO:0007669"/>
    <property type="project" value="InterPro"/>
</dbReference>
<dbReference type="GO" id="GO:0042910">
    <property type="term" value="F:xenobiotic transmembrane transporter activity"/>
    <property type="evidence" value="ECO:0007669"/>
    <property type="project" value="InterPro"/>
</dbReference>
<gene>
    <name evidence="3" type="ORF">O6P43_029119</name>
</gene>
<feature type="transmembrane region" description="Helical" evidence="2">
    <location>
        <begin position="61"/>
        <end position="80"/>
    </location>
</feature>
<dbReference type="PANTHER" id="PTHR11206">
    <property type="entry name" value="MULTIDRUG RESISTANCE PROTEIN"/>
    <property type="match status" value="1"/>
</dbReference>
<feature type="transmembrane region" description="Helical" evidence="2">
    <location>
        <begin position="156"/>
        <end position="179"/>
    </location>
</feature>
<keyword evidence="2" id="KW-0472">Membrane</keyword>